<dbReference type="GO" id="GO:0006357">
    <property type="term" value="P:regulation of transcription by RNA polymerase II"/>
    <property type="evidence" value="ECO:0007669"/>
    <property type="project" value="InterPro"/>
</dbReference>
<feature type="domain" description="Cyclin-like" evidence="3">
    <location>
        <begin position="93"/>
        <end position="174"/>
    </location>
</feature>
<dbReference type="EMBL" id="JAEHOD010000019">
    <property type="protein sequence ID" value="KAG2447972.1"/>
    <property type="molecule type" value="Genomic_DNA"/>
</dbReference>
<dbReference type="Pfam" id="PF00134">
    <property type="entry name" value="Cyclin_N"/>
    <property type="match status" value="1"/>
</dbReference>
<feature type="region of interest" description="Disordered" evidence="2">
    <location>
        <begin position="37"/>
        <end position="76"/>
    </location>
</feature>
<comment type="similarity">
    <text evidence="1">Belongs to the cyclin family.</text>
</comment>
<reference evidence="4" key="1">
    <citation type="journal article" date="2020" name="bioRxiv">
        <title>Comparative genomics of Chlamydomonas.</title>
        <authorList>
            <person name="Craig R.J."/>
            <person name="Hasan A.R."/>
            <person name="Ness R.W."/>
            <person name="Keightley P.D."/>
        </authorList>
    </citation>
    <scope>NUCLEOTIDE SEQUENCE</scope>
    <source>
        <strain evidence="4">CCAP 11/173</strain>
    </source>
</reference>
<dbReference type="InterPro" id="IPR013763">
    <property type="entry name" value="Cyclin-like_dom"/>
</dbReference>
<dbReference type="SMART" id="SM00385">
    <property type="entry name" value="CYCLIN"/>
    <property type="match status" value="1"/>
</dbReference>
<feature type="compositionally biased region" description="Low complexity" evidence="2">
    <location>
        <begin position="222"/>
        <end position="235"/>
    </location>
</feature>
<protein>
    <recommendedName>
        <fullName evidence="3">Cyclin-like domain-containing protein</fullName>
    </recommendedName>
</protein>
<name>A0A835WI56_9CHLO</name>
<keyword evidence="1" id="KW-0195">Cyclin</keyword>
<dbReference type="GO" id="GO:0016538">
    <property type="term" value="F:cyclin-dependent protein serine/threonine kinase regulator activity"/>
    <property type="evidence" value="ECO:0007669"/>
    <property type="project" value="InterPro"/>
</dbReference>
<dbReference type="OrthoDB" id="340962at2759"/>
<sequence length="448" mass="45831">MDFATSSHRQRWLYTRTGLTEERRKLQERVVDGLRRQRHAAAAAGGTAGGGADGGSGGGAESPEVAGSATKRAREPPPLSALGELLMLKYYQQIIQEKCREMRMPVKVMATAILYHKRFFLRHSSMEFDPGRVMITAIFMATKVEEFYTRAADIAKSFDVTEDLVVKQEVALLEGLNFDLVVHSPYRALQGLLQELKEARAAAAAAGGAASPPGSASPPPATATATSQQQQQQQLAGLPPLDEGLLPAALPDSPGLDAAARAAFGALDALMLSDAPLLYGPAQLAAAALRSGFKAKGVRIPNFLARIAQRAALLLGGGGGGGGMEVVAAGAGAAAPLGGSASPSPSPAPPGDPAAALTAALDELDALGSEGARRVEVDEVKEANAAAREWRNLLKEAAGAAGGGGGGAGGGGGGDDAARAAKREKKRAAAAAAKAAKEAELLGMPQRQ</sequence>
<dbReference type="Proteomes" id="UP000613740">
    <property type="component" value="Unassembled WGS sequence"/>
</dbReference>
<feature type="compositionally biased region" description="Gly residues" evidence="2">
    <location>
        <begin position="46"/>
        <end position="60"/>
    </location>
</feature>
<dbReference type="PANTHER" id="PTHR10026">
    <property type="entry name" value="CYCLIN"/>
    <property type="match status" value="1"/>
</dbReference>
<feature type="region of interest" description="Disordered" evidence="2">
    <location>
        <begin position="207"/>
        <end position="235"/>
    </location>
</feature>
<accession>A0A835WI56</accession>
<proteinExistence type="inferred from homology"/>
<gene>
    <name evidence="4" type="ORF">HYH02_007001</name>
</gene>
<feature type="region of interest" description="Disordered" evidence="2">
    <location>
        <begin position="335"/>
        <end position="354"/>
    </location>
</feature>
<keyword evidence="5" id="KW-1185">Reference proteome</keyword>
<organism evidence="4 5">
    <name type="scientific">Chlamydomonas schloesseri</name>
    <dbReference type="NCBI Taxonomy" id="2026947"/>
    <lineage>
        <taxon>Eukaryota</taxon>
        <taxon>Viridiplantae</taxon>
        <taxon>Chlorophyta</taxon>
        <taxon>core chlorophytes</taxon>
        <taxon>Chlorophyceae</taxon>
        <taxon>CS clade</taxon>
        <taxon>Chlamydomonadales</taxon>
        <taxon>Chlamydomonadaceae</taxon>
        <taxon>Chlamydomonas</taxon>
    </lineage>
</organism>
<evidence type="ECO:0000313" key="4">
    <source>
        <dbReference type="EMBL" id="KAG2447972.1"/>
    </source>
</evidence>
<feature type="region of interest" description="Disordered" evidence="2">
    <location>
        <begin position="398"/>
        <end position="448"/>
    </location>
</feature>
<evidence type="ECO:0000256" key="1">
    <source>
        <dbReference type="RuleBase" id="RU000383"/>
    </source>
</evidence>
<comment type="caution">
    <text evidence="4">The sequence shown here is derived from an EMBL/GenBank/DDBJ whole genome shotgun (WGS) entry which is preliminary data.</text>
</comment>
<evidence type="ECO:0000256" key="2">
    <source>
        <dbReference type="SAM" id="MobiDB-lite"/>
    </source>
</evidence>
<dbReference type="Gene3D" id="1.10.472.10">
    <property type="entry name" value="Cyclin-like"/>
    <property type="match status" value="2"/>
</dbReference>
<dbReference type="InterPro" id="IPR006671">
    <property type="entry name" value="Cyclin_N"/>
</dbReference>
<dbReference type="InterPro" id="IPR043198">
    <property type="entry name" value="Cyclin/Ssn8"/>
</dbReference>
<feature type="compositionally biased region" description="Gly residues" evidence="2">
    <location>
        <begin position="400"/>
        <end position="415"/>
    </location>
</feature>
<dbReference type="CDD" id="cd20585">
    <property type="entry name" value="CYCLIN_AcCycH_rpt1"/>
    <property type="match status" value="1"/>
</dbReference>
<dbReference type="AlphaFoldDB" id="A0A835WI56"/>
<dbReference type="InterPro" id="IPR036915">
    <property type="entry name" value="Cyclin-like_sf"/>
</dbReference>
<evidence type="ECO:0000259" key="3">
    <source>
        <dbReference type="SMART" id="SM00385"/>
    </source>
</evidence>
<evidence type="ECO:0000313" key="5">
    <source>
        <dbReference type="Proteomes" id="UP000613740"/>
    </source>
</evidence>
<dbReference type="SUPFAM" id="SSF47954">
    <property type="entry name" value="Cyclin-like"/>
    <property type="match status" value="2"/>
</dbReference>